<gene>
    <name evidence="2" type="ORF">HID58_003195</name>
</gene>
<comment type="caution">
    <text evidence="2">The sequence shown here is derived from an EMBL/GenBank/DDBJ whole genome shotgun (WGS) entry which is preliminary data.</text>
</comment>
<dbReference type="Proteomes" id="UP000824890">
    <property type="component" value="Unassembled WGS sequence"/>
</dbReference>
<proteinExistence type="predicted"/>
<reference evidence="2 3" key="1">
    <citation type="submission" date="2021-05" db="EMBL/GenBank/DDBJ databases">
        <title>Genome Assembly of Synthetic Allotetraploid Brassica napus Reveals Homoeologous Exchanges between Subgenomes.</title>
        <authorList>
            <person name="Davis J.T."/>
        </authorList>
    </citation>
    <scope>NUCLEOTIDE SEQUENCE [LARGE SCALE GENOMIC DNA]</scope>
    <source>
        <strain evidence="3">cv. Da-Ae</strain>
        <tissue evidence="2">Seedling</tissue>
    </source>
</reference>
<accession>A0ABQ8EPG9</accession>
<feature type="region of interest" description="Disordered" evidence="1">
    <location>
        <begin position="207"/>
        <end position="253"/>
    </location>
</feature>
<organism evidence="2 3">
    <name type="scientific">Brassica napus</name>
    <name type="common">Rape</name>
    <dbReference type="NCBI Taxonomy" id="3708"/>
    <lineage>
        <taxon>Eukaryota</taxon>
        <taxon>Viridiplantae</taxon>
        <taxon>Streptophyta</taxon>
        <taxon>Embryophyta</taxon>
        <taxon>Tracheophyta</taxon>
        <taxon>Spermatophyta</taxon>
        <taxon>Magnoliopsida</taxon>
        <taxon>eudicotyledons</taxon>
        <taxon>Gunneridae</taxon>
        <taxon>Pentapetalae</taxon>
        <taxon>rosids</taxon>
        <taxon>malvids</taxon>
        <taxon>Brassicales</taxon>
        <taxon>Brassicaceae</taxon>
        <taxon>Brassiceae</taxon>
        <taxon>Brassica</taxon>
    </lineage>
</organism>
<protein>
    <submittedName>
        <fullName evidence="2">Uncharacterized protein</fullName>
    </submittedName>
</protein>
<sequence length="253" mass="27487">MNKYRIYLRRLGGVVSQHQGSLNNSFMTGQDASYGPLSSLNGFDLPAQSLAQLQAAGLARPVMDCRLTDERSIFSFDNSKTRLQQTQPQMNLLHGVPTDCCRTSAAIPSRTTLFTIIHQPDNRVVTYKLHQPLSSSSLAFNNFQQELPVNSFPLASAPGLSARKPHFSSSYQEELGTSLVSLPLATIGICRASESVAFSSSEAYSTTSSILRTDDHGRNQTQPNMVPRRQAYGNGGGQFSEGEVGESGLPRAV</sequence>
<dbReference type="EMBL" id="JAGKQM010000001">
    <property type="protein sequence ID" value="KAH0943558.1"/>
    <property type="molecule type" value="Genomic_DNA"/>
</dbReference>
<evidence type="ECO:0000313" key="3">
    <source>
        <dbReference type="Proteomes" id="UP000824890"/>
    </source>
</evidence>
<name>A0ABQ8EPG9_BRANA</name>
<evidence type="ECO:0000313" key="2">
    <source>
        <dbReference type="EMBL" id="KAH0943558.1"/>
    </source>
</evidence>
<keyword evidence="3" id="KW-1185">Reference proteome</keyword>
<evidence type="ECO:0000256" key="1">
    <source>
        <dbReference type="SAM" id="MobiDB-lite"/>
    </source>
</evidence>